<name>A0A8H4KJ39_9HYPO</name>
<dbReference type="GO" id="GO:0005524">
    <property type="term" value="F:ATP binding"/>
    <property type="evidence" value="ECO:0007669"/>
    <property type="project" value="InterPro"/>
</dbReference>
<evidence type="ECO:0000259" key="1">
    <source>
        <dbReference type="PROSITE" id="PS50011"/>
    </source>
</evidence>
<feature type="domain" description="Protein kinase" evidence="1">
    <location>
        <begin position="1"/>
        <end position="208"/>
    </location>
</feature>
<reference evidence="2" key="1">
    <citation type="submission" date="2020-01" db="EMBL/GenBank/DDBJ databases">
        <title>Identification and distribution of gene clusters putatively required for synthesis of sphingolipid metabolism inhibitors in phylogenetically diverse species of the filamentous fungus Fusarium.</title>
        <authorList>
            <person name="Kim H.-S."/>
            <person name="Busman M."/>
            <person name="Brown D.W."/>
            <person name="Divon H."/>
            <person name="Uhlig S."/>
            <person name="Proctor R.H."/>
        </authorList>
    </citation>
    <scope>NUCLEOTIDE SEQUENCE</scope>
    <source>
        <strain evidence="2">NRRL 53441</strain>
    </source>
</reference>
<keyword evidence="3" id="KW-1185">Reference proteome</keyword>
<accession>A0A8H4KJ39</accession>
<dbReference type="AlphaFoldDB" id="A0A8H4KJ39"/>
<dbReference type="InterPro" id="IPR000719">
    <property type="entry name" value="Prot_kinase_dom"/>
</dbReference>
<dbReference type="SUPFAM" id="SSF56112">
    <property type="entry name" value="Protein kinase-like (PK-like)"/>
    <property type="match status" value="1"/>
</dbReference>
<evidence type="ECO:0000313" key="2">
    <source>
        <dbReference type="EMBL" id="KAF4450159.1"/>
    </source>
</evidence>
<organism evidence="2 3">
    <name type="scientific">Fusarium austroafricanum</name>
    <dbReference type="NCBI Taxonomy" id="2364996"/>
    <lineage>
        <taxon>Eukaryota</taxon>
        <taxon>Fungi</taxon>
        <taxon>Dikarya</taxon>
        <taxon>Ascomycota</taxon>
        <taxon>Pezizomycotina</taxon>
        <taxon>Sordariomycetes</taxon>
        <taxon>Hypocreomycetidae</taxon>
        <taxon>Hypocreales</taxon>
        <taxon>Nectriaceae</taxon>
        <taxon>Fusarium</taxon>
        <taxon>Fusarium concolor species complex</taxon>
    </lineage>
</organism>
<dbReference type="PANTHER" id="PTHR44329">
    <property type="entry name" value="SERINE/THREONINE-PROTEIN KINASE TNNI3K-RELATED"/>
    <property type="match status" value="1"/>
</dbReference>
<sequence>MQDYSEFKSLKSWRSDANKGLTIRDRVHIAYDVAQSIAWLHEGGLLVKYLTESSIHLMSDGKSGQKPILTQLHYTRCLYEKTNSVRIDQRYEAPEILSNLLNNEKGQQGRPLPHSHETDIWSLGIIIWQILTDGIPYQIEEDLYFYNPEQESARLKSRLNISPVPGGFPDELPPPLADIIRKCWSPIDQGRPSAESVASSLLRALPLLDAIVIGTVTSCAGETDESSNYQDLEQARSAAWELIQAARARAKNHSEQVTQLSDDHASILLRYVKHPEHPECALLVGSLIWWELINVRLIDDSTTPRKRLGFDGKLAYIPIPSIRIILKAKD</sequence>
<comment type="caution">
    <text evidence="2">The sequence shown here is derived from an EMBL/GenBank/DDBJ whole genome shotgun (WGS) entry which is preliminary data.</text>
</comment>
<evidence type="ECO:0000313" key="3">
    <source>
        <dbReference type="Proteomes" id="UP000605986"/>
    </source>
</evidence>
<dbReference type="Gene3D" id="1.10.510.10">
    <property type="entry name" value="Transferase(Phosphotransferase) domain 1"/>
    <property type="match status" value="1"/>
</dbReference>
<dbReference type="InterPro" id="IPR051681">
    <property type="entry name" value="Ser/Thr_Kinases-Pseudokinases"/>
</dbReference>
<dbReference type="OrthoDB" id="4062651at2759"/>
<gene>
    <name evidence="2" type="ORF">F53441_6677</name>
</gene>
<dbReference type="PROSITE" id="PS50011">
    <property type="entry name" value="PROTEIN_KINASE_DOM"/>
    <property type="match status" value="1"/>
</dbReference>
<dbReference type="Proteomes" id="UP000605986">
    <property type="component" value="Unassembled WGS sequence"/>
</dbReference>
<protein>
    <submittedName>
        <fullName evidence="2">Kinase-like protein</fullName>
    </submittedName>
</protein>
<proteinExistence type="predicted"/>
<dbReference type="EMBL" id="JAADJG010000256">
    <property type="protein sequence ID" value="KAF4450159.1"/>
    <property type="molecule type" value="Genomic_DNA"/>
</dbReference>
<dbReference type="GO" id="GO:0004674">
    <property type="term" value="F:protein serine/threonine kinase activity"/>
    <property type="evidence" value="ECO:0007669"/>
    <property type="project" value="TreeGrafter"/>
</dbReference>
<dbReference type="InterPro" id="IPR011009">
    <property type="entry name" value="Kinase-like_dom_sf"/>
</dbReference>
<keyword evidence="2" id="KW-0808">Transferase</keyword>
<keyword evidence="2" id="KW-0418">Kinase</keyword>
<dbReference type="Pfam" id="PF00069">
    <property type="entry name" value="Pkinase"/>
    <property type="match status" value="1"/>
</dbReference>